<gene>
    <name evidence="1" type="ORF">SB6411_00241</name>
</gene>
<proteinExistence type="predicted"/>
<dbReference type="Proteomes" id="UP000317652">
    <property type="component" value="Unassembled WGS sequence"/>
</dbReference>
<dbReference type="EMBL" id="CABGGS010000001">
    <property type="protein sequence ID" value="VUS22820.1"/>
    <property type="molecule type" value="Genomic_DNA"/>
</dbReference>
<evidence type="ECO:0000313" key="1">
    <source>
        <dbReference type="EMBL" id="VUS22820.1"/>
    </source>
</evidence>
<sequence length="58" mass="6774">MAKQVWKRPGEWRCWSCKEWVSNIELSNADGFCPHCDQEIDTQDSPYTDDDRPEGANQ</sequence>
<accession>A0ABY6V656</accession>
<keyword evidence="2" id="KW-1185">Reference proteome</keyword>
<comment type="caution">
    <text evidence="1">The sequence shown here is derived from an EMBL/GenBank/DDBJ whole genome shotgun (WGS) entry which is preliminary data.</text>
</comment>
<reference evidence="1 2" key="1">
    <citation type="submission" date="2019-07" db="EMBL/GenBank/DDBJ databases">
        <authorList>
            <person name="Brisse S."/>
            <person name="Rodrigues C."/>
            <person name="Thorpe H."/>
        </authorList>
    </citation>
    <scope>NUCLEOTIDE SEQUENCE [LARGE SCALE GENOMIC DNA]</scope>
    <source>
        <strain evidence="1">SB6411</strain>
    </source>
</reference>
<organism evidence="1 2">
    <name type="scientific">Klebsiella spallanzanii</name>
    <dbReference type="NCBI Taxonomy" id="2587528"/>
    <lineage>
        <taxon>Bacteria</taxon>
        <taxon>Pseudomonadati</taxon>
        <taxon>Pseudomonadota</taxon>
        <taxon>Gammaproteobacteria</taxon>
        <taxon>Enterobacterales</taxon>
        <taxon>Enterobacteriaceae</taxon>
        <taxon>Klebsiella/Raoultella group</taxon>
        <taxon>Klebsiella</taxon>
    </lineage>
</organism>
<name>A0ABY6V656_9ENTR</name>
<protein>
    <submittedName>
        <fullName evidence="1">Uncharacterized protein</fullName>
    </submittedName>
</protein>
<evidence type="ECO:0000313" key="2">
    <source>
        <dbReference type="Proteomes" id="UP000317652"/>
    </source>
</evidence>